<dbReference type="PaxDb" id="30732-ENSOMEP00000005297"/>
<evidence type="ECO:0000313" key="7">
    <source>
        <dbReference type="Proteomes" id="UP000261560"/>
    </source>
</evidence>
<evidence type="ECO:0000313" key="6">
    <source>
        <dbReference type="Ensembl" id="ENSOMEP00000005297.1"/>
    </source>
</evidence>
<feature type="transmembrane region" description="Helical" evidence="5">
    <location>
        <begin position="294"/>
        <end position="316"/>
    </location>
</feature>
<evidence type="ECO:0000256" key="5">
    <source>
        <dbReference type="SAM" id="Phobius"/>
    </source>
</evidence>
<dbReference type="GeneTree" id="ENSGT00940000164843"/>
<dbReference type="PANTHER" id="PTHR24064">
    <property type="entry name" value="SOLUTE CARRIER FAMILY 22 MEMBER"/>
    <property type="match status" value="1"/>
</dbReference>
<comment type="subcellular location">
    <subcellularLocation>
        <location evidence="1">Membrane</location>
        <topology evidence="1">Multi-pass membrane protein</topology>
    </subcellularLocation>
</comment>
<keyword evidence="4 5" id="KW-0472">Membrane</keyword>
<dbReference type="InterPro" id="IPR005828">
    <property type="entry name" value="MFS_sugar_transport-like"/>
</dbReference>
<accession>A0A3B3BJC3</accession>
<feature type="transmembrane region" description="Helical" evidence="5">
    <location>
        <begin position="261"/>
        <end position="282"/>
    </location>
</feature>
<feature type="transmembrane region" description="Helical" evidence="5">
    <location>
        <begin position="322"/>
        <end position="342"/>
    </location>
</feature>
<feature type="transmembrane region" description="Helical" evidence="5">
    <location>
        <begin position="173"/>
        <end position="195"/>
    </location>
</feature>
<feature type="transmembrane region" description="Helical" evidence="5">
    <location>
        <begin position="58"/>
        <end position="82"/>
    </location>
</feature>
<dbReference type="InterPro" id="IPR036259">
    <property type="entry name" value="MFS_trans_sf"/>
</dbReference>
<keyword evidence="3 5" id="KW-1133">Transmembrane helix</keyword>
<organism evidence="6 7">
    <name type="scientific">Oryzias melastigma</name>
    <name type="common">Marine medaka</name>
    <dbReference type="NCBI Taxonomy" id="30732"/>
    <lineage>
        <taxon>Eukaryota</taxon>
        <taxon>Metazoa</taxon>
        <taxon>Chordata</taxon>
        <taxon>Craniata</taxon>
        <taxon>Vertebrata</taxon>
        <taxon>Euteleostomi</taxon>
        <taxon>Actinopterygii</taxon>
        <taxon>Neopterygii</taxon>
        <taxon>Teleostei</taxon>
        <taxon>Neoteleostei</taxon>
        <taxon>Acanthomorphata</taxon>
        <taxon>Ovalentaria</taxon>
        <taxon>Atherinomorphae</taxon>
        <taxon>Beloniformes</taxon>
        <taxon>Adrianichthyidae</taxon>
        <taxon>Oryziinae</taxon>
        <taxon>Oryzias</taxon>
    </lineage>
</organism>
<proteinExistence type="predicted"/>
<dbReference type="GO" id="GO:0022857">
    <property type="term" value="F:transmembrane transporter activity"/>
    <property type="evidence" value="ECO:0007669"/>
    <property type="project" value="InterPro"/>
</dbReference>
<evidence type="ECO:0000256" key="1">
    <source>
        <dbReference type="ARBA" id="ARBA00004141"/>
    </source>
</evidence>
<protein>
    <submittedName>
        <fullName evidence="6">Si:dkey-166k12.1</fullName>
    </submittedName>
</protein>
<evidence type="ECO:0000256" key="4">
    <source>
        <dbReference type="ARBA" id="ARBA00023136"/>
    </source>
</evidence>
<name>A0A3B3BJC3_ORYME</name>
<sequence>MVIQTNTIVVYLSIDVYGILSSCSQRVLPVWYGRGRDPSVQFSCTVNGTEWTCTKKRMLAGIITDYTFGLGYMLLAGVAYLIRDWRKLQLAISAPGFLVLPQSARWLLANDRTEEAIALLRKAALVNGRVLPPAVQVCVSILPYVLPILGGSKRSHSAVDLVRTPQMRKRTLILFYIWWVVLWVWFVNVLVYYGLSLGVSRLGTDLYMTQFVFGLIEIPARSLVLFFLPFSRRLSQSGFLAVGGLACLLMLVVPADHPNVLTGLAMVGKFGITASFAIIYVYTAEIFPTVVRQTGIGVSSMFARMGGVLAPIINMLHSHSPATPLVIFGASPLLGALLALALPETADRPLPDTLEDAENWDVRYSHPLHLTFLPTPTHEQL</sequence>
<dbReference type="Proteomes" id="UP000261560">
    <property type="component" value="Unplaced"/>
</dbReference>
<dbReference type="OMA" id="WITIMLA"/>
<evidence type="ECO:0000256" key="2">
    <source>
        <dbReference type="ARBA" id="ARBA00022692"/>
    </source>
</evidence>
<dbReference type="AlphaFoldDB" id="A0A3B3BJC3"/>
<reference evidence="6" key="1">
    <citation type="submission" date="2025-08" db="UniProtKB">
        <authorList>
            <consortium name="Ensembl"/>
        </authorList>
    </citation>
    <scope>IDENTIFICATION</scope>
</reference>
<dbReference type="Pfam" id="PF00083">
    <property type="entry name" value="Sugar_tr"/>
    <property type="match status" value="1"/>
</dbReference>
<dbReference type="Ensembl" id="ENSOMET00000007720.1">
    <property type="protein sequence ID" value="ENSOMEP00000005297.1"/>
    <property type="gene ID" value="ENSOMEG00000006290.1"/>
</dbReference>
<evidence type="ECO:0000256" key="3">
    <source>
        <dbReference type="ARBA" id="ARBA00022989"/>
    </source>
</evidence>
<keyword evidence="7" id="KW-1185">Reference proteome</keyword>
<reference evidence="6" key="2">
    <citation type="submission" date="2025-09" db="UniProtKB">
        <authorList>
            <consortium name="Ensembl"/>
        </authorList>
    </citation>
    <scope>IDENTIFICATION</scope>
</reference>
<dbReference type="Gene3D" id="1.20.1250.20">
    <property type="entry name" value="MFS general substrate transporter like domains"/>
    <property type="match status" value="1"/>
</dbReference>
<keyword evidence="2 5" id="KW-0812">Transmembrane</keyword>
<dbReference type="GO" id="GO:0016020">
    <property type="term" value="C:membrane"/>
    <property type="evidence" value="ECO:0007669"/>
    <property type="project" value="UniProtKB-SubCell"/>
</dbReference>
<dbReference type="STRING" id="30732.ENSOMEP00000005297"/>
<dbReference type="SUPFAM" id="SSF103473">
    <property type="entry name" value="MFS general substrate transporter"/>
    <property type="match status" value="1"/>
</dbReference>
<feature type="transmembrane region" description="Helical" evidence="5">
    <location>
        <begin position="207"/>
        <end position="230"/>
    </location>
</feature>
<feature type="transmembrane region" description="Helical" evidence="5">
    <location>
        <begin position="237"/>
        <end position="255"/>
    </location>
</feature>